<dbReference type="Pfam" id="PF01926">
    <property type="entry name" value="MMR_HSR1"/>
    <property type="match status" value="1"/>
</dbReference>
<feature type="coiled-coil region" evidence="1">
    <location>
        <begin position="10"/>
        <end position="44"/>
    </location>
</feature>
<evidence type="ECO:0000259" key="2">
    <source>
        <dbReference type="PROSITE" id="PS51705"/>
    </source>
</evidence>
<evidence type="ECO:0000256" key="1">
    <source>
        <dbReference type="SAM" id="Coils"/>
    </source>
</evidence>
<feature type="non-terminal residue" evidence="3">
    <location>
        <position position="1"/>
    </location>
</feature>
<accession>A0A9D1NB89</accession>
<dbReference type="Gene3D" id="3.40.50.300">
    <property type="entry name" value="P-loop containing nucleotide triphosphate hydrolases"/>
    <property type="match status" value="1"/>
</dbReference>
<dbReference type="InterPro" id="IPR030394">
    <property type="entry name" value="G_HFLX_dom"/>
</dbReference>
<dbReference type="CDD" id="cd01878">
    <property type="entry name" value="HflX"/>
    <property type="match status" value="1"/>
</dbReference>
<dbReference type="PRINTS" id="PR00326">
    <property type="entry name" value="GTP1OBG"/>
</dbReference>
<sequence length="209" mass="23263">GGGARRGGGEQQLELDKRTIRREIRELEQKIEKLGEERRLRREKRVKNDVKVVSIAGYTNAGKSTLMNALTKADVLEEDKLFATLDPVGRKLWLAPGREFLLVDTVGFISRLPHAFVQAFRSTLEEVVYSDLILHVVDASDPDLIGHYDVVNSVFSEIGVKDTPILVVLNKCDLGDPVCLPDASHIVTISARTGEGIDRLKDKIAEMLF</sequence>
<gene>
    <name evidence="3" type="primary">hflX</name>
    <name evidence="3" type="ORF">IAB14_01810</name>
</gene>
<dbReference type="InterPro" id="IPR016496">
    <property type="entry name" value="GTPase_HflX"/>
</dbReference>
<reference evidence="3" key="1">
    <citation type="submission" date="2020-10" db="EMBL/GenBank/DDBJ databases">
        <authorList>
            <person name="Gilroy R."/>
        </authorList>
    </citation>
    <scope>NUCLEOTIDE SEQUENCE</scope>
    <source>
        <strain evidence="3">23406</strain>
    </source>
</reference>
<feature type="domain" description="Hflx-type G" evidence="2">
    <location>
        <begin position="51"/>
        <end position="209"/>
    </location>
</feature>
<dbReference type="PROSITE" id="PS51705">
    <property type="entry name" value="G_HFLX"/>
    <property type="match status" value="1"/>
</dbReference>
<comment type="caution">
    <text evidence="3">The sequence shown here is derived from an EMBL/GenBank/DDBJ whole genome shotgun (WGS) entry which is preliminary data.</text>
</comment>
<organism evidence="3 4">
    <name type="scientific">Candidatus Stercoripulliclostridium merdipullorum</name>
    <dbReference type="NCBI Taxonomy" id="2840952"/>
    <lineage>
        <taxon>Bacteria</taxon>
        <taxon>Bacillati</taxon>
        <taxon>Bacillota</taxon>
        <taxon>Clostridia</taxon>
        <taxon>Eubacteriales</taxon>
        <taxon>Candidatus Stercoripulliclostridium</taxon>
    </lineage>
</organism>
<dbReference type="InterPro" id="IPR027417">
    <property type="entry name" value="P-loop_NTPase"/>
</dbReference>
<protein>
    <submittedName>
        <fullName evidence="3">GTPase HflX</fullName>
    </submittedName>
</protein>
<dbReference type="InterPro" id="IPR006073">
    <property type="entry name" value="GTP-bd"/>
</dbReference>
<dbReference type="GO" id="GO:0005525">
    <property type="term" value="F:GTP binding"/>
    <property type="evidence" value="ECO:0007669"/>
    <property type="project" value="InterPro"/>
</dbReference>
<dbReference type="EMBL" id="DVOH01000014">
    <property type="protein sequence ID" value="HIU99834.1"/>
    <property type="molecule type" value="Genomic_DNA"/>
</dbReference>
<evidence type="ECO:0000313" key="3">
    <source>
        <dbReference type="EMBL" id="HIU99834.1"/>
    </source>
</evidence>
<dbReference type="GO" id="GO:0005737">
    <property type="term" value="C:cytoplasm"/>
    <property type="evidence" value="ECO:0007669"/>
    <property type="project" value="TreeGrafter"/>
</dbReference>
<keyword evidence="1" id="KW-0175">Coiled coil</keyword>
<dbReference type="SUPFAM" id="SSF52540">
    <property type="entry name" value="P-loop containing nucleoside triphosphate hydrolases"/>
    <property type="match status" value="1"/>
</dbReference>
<dbReference type="GO" id="GO:0043022">
    <property type="term" value="F:ribosome binding"/>
    <property type="evidence" value="ECO:0007669"/>
    <property type="project" value="TreeGrafter"/>
</dbReference>
<dbReference type="Gene3D" id="6.10.250.2860">
    <property type="match status" value="1"/>
</dbReference>
<dbReference type="NCBIfam" id="TIGR03156">
    <property type="entry name" value="GTP_HflX"/>
    <property type="match status" value="1"/>
</dbReference>
<name>A0A9D1NB89_9FIRM</name>
<evidence type="ECO:0000313" key="4">
    <source>
        <dbReference type="Proteomes" id="UP000886891"/>
    </source>
</evidence>
<dbReference type="PANTHER" id="PTHR10229">
    <property type="entry name" value="GTP-BINDING PROTEIN HFLX"/>
    <property type="match status" value="1"/>
</dbReference>
<proteinExistence type="predicted"/>
<dbReference type="PANTHER" id="PTHR10229:SF0">
    <property type="entry name" value="GTP-BINDING PROTEIN 6-RELATED"/>
    <property type="match status" value="1"/>
</dbReference>
<reference evidence="3" key="2">
    <citation type="journal article" date="2021" name="PeerJ">
        <title>Extensive microbial diversity within the chicken gut microbiome revealed by metagenomics and culture.</title>
        <authorList>
            <person name="Gilroy R."/>
            <person name="Ravi A."/>
            <person name="Getino M."/>
            <person name="Pursley I."/>
            <person name="Horton D.L."/>
            <person name="Alikhan N.F."/>
            <person name="Baker D."/>
            <person name="Gharbi K."/>
            <person name="Hall N."/>
            <person name="Watson M."/>
            <person name="Adriaenssens E.M."/>
            <person name="Foster-Nyarko E."/>
            <person name="Jarju S."/>
            <person name="Secka A."/>
            <person name="Antonio M."/>
            <person name="Oren A."/>
            <person name="Chaudhuri R.R."/>
            <person name="La Ragione R."/>
            <person name="Hildebrand F."/>
            <person name="Pallen M.J."/>
        </authorList>
    </citation>
    <scope>NUCLEOTIDE SEQUENCE</scope>
    <source>
        <strain evidence="3">23406</strain>
    </source>
</reference>
<dbReference type="AlphaFoldDB" id="A0A9D1NB89"/>
<dbReference type="Proteomes" id="UP000886891">
    <property type="component" value="Unassembled WGS sequence"/>
</dbReference>